<name>R7W238_AEGTA</name>
<accession>R7W238</accession>
<proteinExistence type="predicted"/>
<evidence type="ECO:0000313" key="1">
    <source>
        <dbReference type="EnsemblPlants" id="EMT13642"/>
    </source>
</evidence>
<dbReference type="AlphaFoldDB" id="R7W238"/>
<dbReference type="EnsemblPlants" id="EMT13642">
    <property type="protein sequence ID" value="EMT13642"/>
    <property type="gene ID" value="F775_24260"/>
</dbReference>
<protein>
    <submittedName>
        <fullName evidence="1">Uncharacterized protein</fullName>
    </submittedName>
</protein>
<sequence length="60" mass="6554">MERPLPPLHLRQGAPSLLLCPLSVKLHATTVVMPLRPPARTGCSSRDGQLELAQEWLSSP</sequence>
<organism evidence="1">
    <name type="scientific">Aegilops tauschii</name>
    <name type="common">Tausch's goatgrass</name>
    <name type="synonym">Aegilops squarrosa</name>
    <dbReference type="NCBI Taxonomy" id="37682"/>
    <lineage>
        <taxon>Eukaryota</taxon>
        <taxon>Viridiplantae</taxon>
        <taxon>Streptophyta</taxon>
        <taxon>Embryophyta</taxon>
        <taxon>Tracheophyta</taxon>
        <taxon>Spermatophyta</taxon>
        <taxon>Magnoliopsida</taxon>
        <taxon>Liliopsida</taxon>
        <taxon>Poales</taxon>
        <taxon>Poaceae</taxon>
        <taxon>BOP clade</taxon>
        <taxon>Pooideae</taxon>
        <taxon>Triticodae</taxon>
        <taxon>Triticeae</taxon>
        <taxon>Triticinae</taxon>
        <taxon>Aegilops</taxon>
    </lineage>
</organism>
<reference evidence="1" key="1">
    <citation type="submission" date="2015-06" db="UniProtKB">
        <authorList>
            <consortium name="EnsemblPlants"/>
        </authorList>
    </citation>
    <scope>IDENTIFICATION</scope>
</reference>